<protein>
    <submittedName>
        <fullName evidence="1">Uncharacterized protein</fullName>
    </submittedName>
</protein>
<evidence type="ECO:0000313" key="2">
    <source>
        <dbReference type="Proteomes" id="UP000037251"/>
    </source>
</evidence>
<proteinExistence type="predicted"/>
<dbReference type="Proteomes" id="UP000037251">
    <property type="component" value="Unassembled WGS sequence"/>
</dbReference>
<sequence length="371" mass="38853">MPSLSTLVDNFNTGTLGPEWGNSYGGTAVVGGRARVPCTTAYAGCQTGYAWTLAGASFFVQVPTVPAASGATAEAYCAAMVQGTVEGTRVGFSINAVTGLIRFVSEVGYWDDDAVAITYDPVAHLFVRLTEDGTNLLWDTSPDGTAWTNRRTLATPAWIDADIDVCALDMSAHRDAGTGDFAEFDLFNTLSNGAVWTASATISAQAALGATALVAVIAAADLTAEGTLASVPVLSARAAAALTAESTLTADVASSEIPEVAELAAGDWDLYIEQGATFLQRFTVDDDPEFTWDGWEARSQIRSEASANGELLLDLTDYLTVDGAEISIAIPASVTETLTRNGRWDLEVVNGSTVVRLLNGRAIVSPEVTRS</sequence>
<dbReference type="PATRIC" id="fig|67356.5.peg.4949"/>
<reference evidence="2" key="1">
    <citation type="submission" date="2015-07" db="EMBL/GenBank/DDBJ databases">
        <authorList>
            <person name="Ju K.-S."/>
            <person name="Doroghazi J.R."/>
            <person name="Metcalf W.W."/>
        </authorList>
    </citation>
    <scope>NUCLEOTIDE SEQUENCE [LARGE SCALE GENOMIC DNA]</scope>
    <source>
        <strain evidence="2">NRRL 2290</strain>
    </source>
</reference>
<dbReference type="OrthoDB" id="3445328at2"/>
<keyword evidence="2" id="KW-1185">Reference proteome</keyword>
<dbReference type="RefSeq" id="WP_030040197.1">
    <property type="nucleotide sequence ID" value="NZ_KL575597.1"/>
</dbReference>
<name>A0A0L8L568_9ACTN</name>
<dbReference type="EMBL" id="LGUS01000174">
    <property type="protein sequence ID" value="KOG33297.1"/>
    <property type="molecule type" value="Genomic_DNA"/>
</dbReference>
<evidence type="ECO:0000313" key="1">
    <source>
        <dbReference type="EMBL" id="KOG33297.1"/>
    </source>
</evidence>
<dbReference type="eggNOG" id="ENOG5031MQ0">
    <property type="taxonomic scope" value="Bacteria"/>
</dbReference>
<organism evidence="1 2">
    <name type="scientific">Streptomyces resistomycificus</name>
    <dbReference type="NCBI Taxonomy" id="67356"/>
    <lineage>
        <taxon>Bacteria</taxon>
        <taxon>Bacillati</taxon>
        <taxon>Actinomycetota</taxon>
        <taxon>Actinomycetes</taxon>
        <taxon>Kitasatosporales</taxon>
        <taxon>Streptomycetaceae</taxon>
        <taxon>Streptomyces</taxon>
        <taxon>Streptomyces aurantiacus group</taxon>
    </lineage>
</organism>
<accession>A0A0L8L568</accession>
<dbReference type="AlphaFoldDB" id="A0A0L8L568"/>
<gene>
    <name evidence="1" type="ORF">ADK37_23235</name>
</gene>
<dbReference type="STRING" id="67356.AQJ84_11170"/>
<comment type="caution">
    <text evidence="1">The sequence shown here is derived from an EMBL/GenBank/DDBJ whole genome shotgun (WGS) entry which is preliminary data.</text>
</comment>